<keyword evidence="1" id="KW-0732">Signal</keyword>
<dbReference type="AlphaFoldDB" id="A0A0C9WLR4"/>
<sequence length="54" mass="6011">NQNTICGLPFLVFIFATLLTSIISRSQCPDWPVQATVSEGANFAFRTCSNARFR</sequence>
<evidence type="ECO:0000313" key="3">
    <source>
        <dbReference type="Proteomes" id="UP000054477"/>
    </source>
</evidence>
<feature type="signal peptide" evidence="1">
    <location>
        <begin position="1"/>
        <end position="26"/>
    </location>
</feature>
<organism evidence="2 3">
    <name type="scientific">Laccaria amethystina LaAM-08-1</name>
    <dbReference type="NCBI Taxonomy" id="1095629"/>
    <lineage>
        <taxon>Eukaryota</taxon>
        <taxon>Fungi</taxon>
        <taxon>Dikarya</taxon>
        <taxon>Basidiomycota</taxon>
        <taxon>Agaricomycotina</taxon>
        <taxon>Agaricomycetes</taxon>
        <taxon>Agaricomycetidae</taxon>
        <taxon>Agaricales</taxon>
        <taxon>Agaricineae</taxon>
        <taxon>Hydnangiaceae</taxon>
        <taxon>Laccaria</taxon>
    </lineage>
</organism>
<dbReference type="HOGENOM" id="CLU_3056004_0_0_1"/>
<keyword evidence="3" id="KW-1185">Reference proteome</keyword>
<name>A0A0C9WLR4_9AGAR</name>
<feature type="chain" id="PRO_5002206012" evidence="1">
    <location>
        <begin position="27"/>
        <end position="54"/>
    </location>
</feature>
<feature type="non-terminal residue" evidence="2">
    <location>
        <position position="1"/>
    </location>
</feature>
<proteinExistence type="predicted"/>
<protein>
    <submittedName>
        <fullName evidence="2">Uncharacterized protein</fullName>
    </submittedName>
</protein>
<evidence type="ECO:0000256" key="1">
    <source>
        <dbReference type="SAM" id="SignalP"/>
    </source>
</evidence>
<evidence type="ECO:0000313" key="2">
    <source>
        <dbReference type="EMBL" id="KIJ90515.1"/>
    </source>
</evidence>
<dbReference type="Proteomes" id="UP000054477">
    <property type="component" value="Unassembled WGS sequence"/>
</dbReference>
<feature type="non-terminal residue" evidence="2">
    <location>
        <position position="54"/>
    </location>
</feature>
<reference evidence="3" key="2">
    <citation type="submission" date="2015-01" db="EMBL/GenBank/DDBJ databases">
        <title>Evolutionary Origins and Diversification of the Mycorrhizal Mutualists.</title>
        <authorList>
            <consortium name="DOE Joint Genome Institute"/>
            <consortium name="Mycorrhizal Genomics Consortium"/>
            <person name="Kohler A."/>
            <person name="Kuo A."/>
            <person name="Nagy L.G."/>
            <person name="Floudas D."/>
            <person name="Copeland A."/>
            <person name="Barry K.W."/>
            <person name="Cichocki N."/>
            <person name="Veneault-Fourrey C."/>
            <person name="LaButti K."/>
            <person name="Lindquist E.A."/>
            <person name="Lipzen A."/>
            <person name="Lundell T."/>
            <person name="Morin E."/>
            <person name="Murat C."/>
            <person name="Riley R."/>
            <person name="Ohm R."/>
            <person name="Sun H."/>
            <person name="Tunlid A."/>
            <person name="Henrissat B."/>
            <person name="Grigoriev I.V."/>
            <person name="Hibbett D.S."/>
            <person name="Martin F."/>
        </authorList>
    </citation>
    <scope>NUCLEOTIDE SEQUENCE [LARGE SCALE GENOMIC DNA]</scope>
    <source>
        <strain evidence="3">LaAM-08-1</strain>
    </source>
</reference>
<gene>
    <name evidence="2" type="ORF">K443DRAFT_43720</name>
</gene>
<accession>A0A0C9WLR4</accession>
<reference evidence="2 3" key="1">
    <citation type="submission" date="2014-04" db="EMBL/GenBank/DDBJ databases">
        <authorList>
            <consortium name="DOE Joint Genome Institute"/>
            <person name="Kuo A."/>
            <person name="Kohler A."/>
            <person name="Nagy L.G."/>
            <person name="Floudas D."/>
            <person name="Copeland A."/>
            <person name="Barry K.W."/>
            <person name="Cichocki N."/>
            <person name="Veneault-Fourrey C."/>
            <person name="LaButti K."/>
            <person name="Lindquist E.A."/>
            <person name="Lipzen A."/>
            <person name="Lundell T."/>
            <person name="Morin E."/>
            <person name="Murat C."/>
            <person name="Sun H."/>
            <person name="Tunlid A."/>
            <person name="Henrissat B."/>
            <person name="Grigoriev I.V."/>
            <person name="Hibbett D.S."/>
            <person name="Martin F."/>
            <person name="Nordberg H.P."/>
            <person name="Cantor M.N."/>
            <person name="Hua S.X."/>
        </authorList>
    </citation>
    <scope>NUCLEOTIDE SEQUENCE [LARGE SCALE GENOMIC DNA]</scope>
    <source>
        <strain evidence="2 3">LaAM-08-1</strain>
    </source>
</reference>
<dbReference type="EMBL" id="KN839166">
    <property type="protein sequence ID" value="KIJ90515.1"/>
    <property type="molecule type" value="Genomic_DNA"/>
</dbReference>